<reference evidence="1 2" key="1">
    <citation type="submission" date="2021-02" db="EMBL/GenBank/DDBJ databases">
        <title>Cotonvirus japonicus, which uses Golgi apparatus of host cells for its virion factory, phylogenetically links tailed tupanvirus and icosahedral mimivirus.</title>
        <authorList>
            <person name="Takahashi H."/>
            <person name="Fukaya S."/>
            <person name="Song C."/>
            <person name="Murata K."/>
            <person name="Takemura M."/>
        </authorList>
    </citation>
    <scope>NUCLEOTIDE SEQUENCE [LARGE SCALE GENOMIC DNA]</scope>
</reference>
<dbReference type="EMBL" id="AP024483">
    <property type="protein sequence ID" value="BCS83666.1"/>
    <property type="molecule type" value="Genomic_DNA"/>
</dbReference>
<evidence type="ECO:0008006" key="3">
    <source>
        <dbReference type="Google" id="ProtNLM"/>
    </source>
</evidence>
<sequence length="192" mass="22822">MKLKDFINFSVFEKLNDNTCLDILNCKQDDNHKNFDCYKKICIDKSEALLLINKAKNSFLSHIKLKDKYIKKYRTSPEDRLETAFYLSKDKKFYCVFIDVFFVDNEGIYLFGIIEKETEKHLIIGCDGEDLFIVHHLFNCLHCNYCYGVDFDTRIKNKDELTEKSKPLDIIDTLDDYFDSINENRNKYILNI</sequence>
<dbReference type="GeneID" id="80558871"/>
<organism evidence="1 2">
    <name type="scientific">Cotonvirus japonicus</name>
    <dbReference type="NCBI Taxonomy" id="2811091"/>
    <lineage>
        <taxon>Viruses</taxon>
        <taxon>Varidnaviria</taxon>
        <taxon>Bamfordvirae</taxon>
        <taxon>Nucleocytoviricota</taxon>
        <taxon>Megaviricetes</taxon>
        <taxon>Imitervirales</taxon>
        <taxon>Mimiviridae</taxon>
        <taxon>Megamimivirinae</taxon>
        <taxon>Cotonvirus</taxon>
        <taxon>Cotonvirus japonicum</taxon>
    </lineage>
</organism>
<name>A0ABM7NU79_9VIRU</name>
<evidence type="ECO:0000313" key="2">
    <source>
        <dbReference type="Proteomes" id="UP001321479"/>
    </source>
</evidence>
<dbReference type="Proteomes" id="UP001321479">
    <property type="component" value="Segment"/>
</dbReference>
<proteinExistence type="predicted"/>
<dbReference type="RefSeq" id="YP_010842274.1">
    <property type="nucleotide sequence ID" value="NC_079139.1"/>
</dbReference>
<evidence type="ECO:0000313" key="1">
    <source>
        <dbReference type="EMBL" id="BCS83666.1"/>
    </source>
</evidence>
<protein>
    <recommendedName>
        <fullName evidence="3">DUF3885 domain-containing protein</fullName>
    </recommendedName>
</protein>
<accession>A0ABM7NU79</accession>
<keyword evidence="2" id="KW-1185">Reference proteome</keyword>